<accession>Q9U5C1</accession>
<dbReference type="AGR" id="WB:WBGene00018384"/>
<evidence type="ECO:0000256" key="1">
    <source>
        <dbReference type="ARBA" id="ARBA00022723"/>
    </source>
</evidence>
<keyword evidence="2 4" id="KW-0863">Zinc-finger</keyword>
<dbReference type="InterPro" id="IPR052667">
    <property type="entry name" value="E3_ubiquitin-ligase_RING"/>
</dbReference>
<dbReference type="PaxDb" id="6239-F43C11.7"/>
<dbReference type="GO" id="GO:0008270">
    <property type="term" value="F:zinc ion binding"/>
    <property type="evidence" value="ECO:0007669"/>
    <property type="project" value="UniProtKB-KW"/>
</dbReference>
<keyword evidence="5" id="KW-0175">Coiled coil</keyword>
<dbReference type="InterPro" id="IPR000315">
    <property type="entry name" value="Znf_B-box"/>
</dbReference>
<dbReference type="GO" id="GO:0008340">
    <property type="term" value="P:determination of adult lifespan"/>
    <property type="evidence" value="ECO:0000315"/>
    <property type="project" value="UniProtKB"/>
</dbReference>
<keyword evidence="1" id="KW-0479">Metal-binding</keyword>
<evidence type="ECO:0000313" key="8">
    <source>
        <dbReference type="Proteomes" id="UP000001940"/>
    </source>
</evidence>
<dbReference type="IntAct" id="Q9U5C1">
    <property type="interactions" value="1"/>
</dbReference>
<reference evidence="7 8" key="1">
    <citation type="journal article" date="1998" name="Science">
        <title>Genome sequence of the nematode C. elegans: a platform for investigating biology.</title>
        <authorList>
            <consortium name="The C. elegans sequencing consortium"/>
            <person name="Sulson J.E."/>
            <person name="Waterston R."/>
        </authorList>
    </citation>
    <scope>NUCLEOTIDE SEQUENCE [LARGE SCALE GENOMIC DNA]</scope>
    <source>
        <strain evidence="7 8">Bristol N2</strain>
    </source>
</reference>
<gene>
    <name evidence="7" type="ORF">CELE_F43C11.7</name>
    <name evidence="7 9" type="ORF">F43C11.7</name>
</gene>
<feature type="coiled-coil region" evidence="5">
    <location>
        <begin position="144"/>
        <end position="178"/>
    </location>
</feature>
<dbReference type="InterPro" id="IPR001841">
    <property type="entry name" value="Znf_RING"/>
</dbReference>
<dbReference type="AlphaFoldDB" id="Q9U5C1"/>
<dbReference type="RefSeq" id="NP_494245.1">
    <property type="nucleotide sequence ID" value="NM_061844.6"/>
</dbReference>
<dbReference type="UCSC" id="F43C11.7">
    <property type="organism name" value="c. elegans"/>
</dbReference>
<dbReference type="InterPro" id="IPR013083">
    <property type="entry name" value="Znf_RING/FYVE/PHD"/>
</dbReference>
<dbReference type="Proteomes" id="UP000001940">
    <property type="component" value="Chromosome II"/>
</dbReference>
<dbReference type="OrthoDB" id="5874122at2759"/>
<dbReference type="InParanoid" id="Q9U5C1"/>
<dbReference type="SUPFAM" id="SSF57850">
    <property type="entry name" value="RING/U-box"/>
    <property type="match status" value="1"/>
</dbReference>
<evidence type="ECO:0000313" key="7">
    <source>
        <dbReference type="EMBL" id="CCD69621.1"/>
    </source>
</evidence>
<evidence type="ECO:0000259" key="6">
    <source>
        <dbReference type="PROSITE" id="PS50089"/>
    </source>
</evidence>
<dbReference type="SMR" id="Q9U5C1"/>
<dbReference type="WormBase" id="F43C11.7">
    <property type="protein sequence ID" value="CE23722"/>
    <property type="gene ID" value="WBGene00018384"/>
</dbReference>
<dbReference type="CTD" id="173591"/>
<dbReference type="DIP" id="DIP-26540N"/>
<dbReference type="SUPFAM" id="SSF57845">
    <property type="entry name" value="B-box zinc-binding domain"/>
    <property type="match status" value="1"/>
</dbReference>
<evidence type="ECO:0000256" key="3">
    <source>
        <dbReference type="ARBA" id="ARBA00022833"/>
    </source>
</evidence>
<proteinExistence type="predicted"/>
<dbReference type="EMBL" id="BX284602">
    <property type="protein sequence ID" value="CCD69621.1"/>
    <property type="molecule type" value="Genomic_DNA"/>
</dbReference>
<evidence type="ECO:0000256" key="2">
    <source>
        <dbReference type="ARBA" id="ARBA00022771"/>
    </source>
</evidence>
<dbReference type="Bgee" id="WBGene00018384">
    <property type="expression patterns" value="Expressed in larva and 1 other cell type or tissue"/>
</dbReference>
<sequence>MSFLKCGVCTEDYSNVITNRHPKNLTCGHSICKACSSKLVSNFKILCPFCRKTTELRENENLQTNFALLEAISLFNDINESVTEPRSSGAPPNCEEHTYNLAEFVCISPNCSSRSKLMCRTCEEFGVHAGHRKGLLQVEAKKVRQNLLERQRKLQVNKKQVDDKIQALEKAALKKNDELYKEKYDEITRHYDRIRSSVAEREKTSKEVLKKSVLTSEEDNRMGQISNHVIRHLLEKKCEEVEQLVGMTDFELYRVKDKVDWNDESFSFSDVKEKPPMELKTLHVKLPEFRFEDSS</sequence>
<protein>
    <submittedName>
        <fullName evidence="7">RING-type domain-containing protein</fullName>
    </submittedName>
</protein>
<dbReference type="SMART" id="SM00184">
    <property type="entry name" value="RING"/>
    <property type="match status" value="1"/>
</dbReference>
<dbReference type="FunCoup" id="Q9U5C1">
    <property type="interactions" value="321"/>
</dbReference>
<dbReference type="HOGENOM" id="CLU_079715_0_0_1"/>
<dbReference type="PANTHER" id="PTHR47156">
    <property type="entry name" value="PROTEIN CBG20824"/>
    <property type="match status" value="1"/>
</dbReference>
<dbReference type="PROSITE" id="PS50089">
    <property type="entry name" value="ZF_RING_2"/>
    <property type="match status" value="1"/>
</dbReference>
<organism evidence="7 8">
    <name type="scientific">Caenorhabditis elegans</name>
    <dbReference type="NCBI Taxonomy" id="6239"/>
    <lineage>
        <taxon>Eukaryota</taxon>
        <taxon>Metazoa</taxon>
        <taxon>Ecdysozoa</taxon>
        <taxon>Nematoda</taxon>
        <taxon>Chromadorea</taxon>
        <taxon>Rhabditida</taxon>
        <taxon>Rhabditina</taxon>
        <taxon>Rhabditomorpha</taxon>
        <taxon>Rhabditoidea</taxon>
        <taxon>Rhabditidae</taxon>
        <taxon>Peloderinae</taxon>
        <taxon>Caenorhabditis</taxon>
    </lineage>
</organism>
<evidence type="ECO:0000256" key="4">
    <source>
        <dbReference type="PROSITE-ProRule" id="PRU00175"/>
    </source>
</evidence>
<feature type="domain" description="RING-type" evidence="6">
    <location>
        <begin position="6"/>
        <end position="51"/>
    </location>
</feature>
<dbReference type="KEGG" id="cel:CELE_F43C11.7"/>
<evidence type="ECO:0000313" key="9">
    <source>
        <dbReference type="WormBase" id="F43C11.7"/>
    </source>
</evidence>
<name>Q9U5C1_CAEEL</name>
<dbReference type="PhylomeDB" id="Q9U5C1"/>
<dbReference type="Gene3D" id="3.30.40.10">
    <property type="entry name" value="Zinc/RING finger domain, C3HC4 (zinc finger)"/>
    <property type="match status" value="1"/>
</dbReference>
<dbReference type="SMART" id="SM00336">
    <property type="entry name" value="BBOX"/>
    <property type="match status" value="1"/>
</dbReference>
<dbReference type="STRING" id="6239.F43C11.7.1"/>
<dbReference type="eggNOG" id="KOG4185">
    <property type="taxonomic scope" value="Eukaryota"/>
</dbReference>
<dbReference type="GO" id="GO:0050830">
    <property type="term" value="P:defense response to Gram-positive bacterium"/>
    <property type="evidence" value="ECO:0000315"/>
    <property type="project" value="UniProtKB"/>
</dbReference>
<keyword evidence="8" id="KW-1185">Reference proteome</keyword>
<dbReference type="Gene3D" id="3.30.160.60">
    <property type="entry name" value="Classic Zinc Finger"/>
    <property type="match status" value="1"/>
</dbReference>
<dbReference type="GeneID" id="173591"/>
<keyword evidence="3" id="KW-0862">Zinc</keyword>
<dbReference type="PANTHER" id="PTHR47156:SF10">
    <property type="entry name" value="E3 UBIQUITIN-PROTEIN LIGASE TRIM-21-RELATED"/>
    <property type="match status" value="1"/>
</dbReference>
<evidence type="ECO:0000256" key="5">
    <source>
        <dbReference type="SAM" id="Coils"/>
    </source>
</evidence>